<dbReference type="RefSeq" id="WP_212527964.1">
    <property type="nucleotide sequence ID" value="NZ_JAGSOG010000030.1"/>
</dbReference>
<feature type="transmembrane region" description="Helical" evidence="11">
    <location>
        <begin position="165"/>
        <end position="186"/>
    </location>
</feature>
<evidence type="ECO:0000256" key="3">
    <source>
        <dbReference type="ARBA" id="ARBA00012438"/>
    </source>
</evidence>
<keyword evidence="9" id="KW-0902">Two-component regulatory system</keyword>
<dbReference type="PANTHER" id="PTHR45436:SF5">
    <property type="entry name" value="SENSOR HISTIDINE KINASE TRCS"/>
    <property type="match status" value="1"/>
</dbReference>
<dbReference type="InterPro" id="IPR005467">
    <property type="entry name" value="His_kinase_dom"/>
</dbReference>
<dbReference type="PROSITE" id="PS50885">
    <property type="entry name" value="HAMP"/>
    <property type="match status" value="1"/>
</dbReference>
<sequence>MRWLGARLPSLRARVALVGGLAVLVSLLAATLVLYPVADRDLHDQLDGSLVQASTSAPGLMSQLYGKAAKTGAILTAPPPVVTVGDEVIQFLDGSDRMGQATPLGPVTLAEEQVLVGKKGSVFETTQFKGRTYRMYTTTVGGPGEIVEVARPATAATAPLDRLRLLLVALILGAALVAMLTARLVAGRVLRPVRELTDKIERVTATGDLTIRMDTRGRDEIDRLARSFSAMMTALDRSVQAQRRLVADASHELRTPLTSLTTNLELLAEHGGLADPQAPRLLAAALEQGGELRMLINDLVELARYGEVEPHLEDVRLDLLAGHVVARAAKRAPHLDFEADLDDCLVYADPDAIERALGNLVDNAVKWSPDGGVVRVTVTAHRDVATVEVTDQGPGIPEKDLPYVFDRFYRSAAARAQPGWGLGLSIVRQIADTHSGQVSAHQRIPGPGTVMRLALPKASA</sequence>
<dbReference type="SUPFAM" id="SSF47384">
    <property type="entry name" value="Homodimeric domain of signal transducing histidine kinase"/>
    <property type="match status" value="1"/>
</dbReference>
<dbReference type="CDD" id="cd00082">
    <property type="entry name" value="HisKA"/>
    <property type="match status" value="1"/>
</dbReference>
<dbReference type="InterPro" id="IPR036890">
    <property type="entry name" value="HATPase_C_sf"/>
</dbReference>
<dbReference type="SMART" id="SM00388">
    <property type="entry name" value="HisKA"/>
    <property type="match status" value="1"/>
</dbReference>
<gene>
    <name evidence="14" type="ORF">KDL01_09210</name>
</gene>
<keyword evidence="10 11" id="KW-0472">Membrane</keyword>
<dbReference type="GO" id="GO:0000155">
    <property type="term" value="F:phosphorelay sensor kinase activity"/>
    <property type="evidence" value="ECO:0007669"/>
    <property type="project" value="InterPro"/>
</dbReference>
<evidence type="ECO:0000313" key="15">
    <source>
        <dbReference type="Proteomes" id="UP000675781"/>
    </source>
</evidence>
<dbReference type="InterPro" id="IPR003660">
    <property type="entry name" value="HAMP_dom"/>
</dbReference>
<dbReference type="CDD" id="cd06225">
    <property type="entry name" value="HAMP"/>
    <property type="match status" value="1"/>
</dbReference>
<comment type="subcellular location">
    <subcellularLocation>
        <location evidence="2">Cell membrane</location>
    </subcellularLocation>
</comment>
<dbReference type="GO" id="GO:0005886">
    <property type="term" value="C:plasma membrane"/>
    <property type="evidence" value="ECO:0007669"/>
    <property type="project" value="UniProtKB-SubCell"/>
</dbReference>
<reference evidence="14" key="1">
    <citation type="submission" date="2021-04" db="EMBL/GenBank/DDBJ databases">
        <title>Genome based classification of Actinospica acidithermotolerans sp. nov., an actinobacterium isolated from an Indonesian hot spring.</title>
        <authorList>
            <person name="Kusuma A.B."/>
            <person name="Putra K.E."/>
            <person name="Nafisah S."/>
            <person name="Loh J."/>
            <person name="Nouioui I."/>
            <person name="Goodfellow M."/>
        </authorList>
    </citation>
    <scope>NUCLEOTIDE SEQUENCE</scope>
    <source>
        <strain evidence="14">CSCA 57</strain>
    </source>
</reference>
<dbReference type="InterPro" id="IPR003661">
    <property type="entry name" value="HisK_dim/P_dom"/>
</dbReference>
<dbReference type="InterPro" id="IPR003594">
    <property type="entry name" value="HATPase_dom"/>
</dbReference>
<dbReference type="InterPro" id="IPR050428">
    <property type="entry name" value="TCS_sensor_his_kinase"/>
</dbReference>
<dbReference type="InterPro" id="IPR036097">
    <property type="entry name" value="HisK_dim/P_sf"/>
</dbReference>
<evidence type="ECO:0000256" key="5">
    <source>
        <dbReference type="ARBA" id="ARBA00022679"/>
    </source>
</evidence>
<evidence type="ECO:0000256" key="7">
    <source>
        <dbReference type="ARBA" id="ARBA00022777"/>
    </source>
</evidence>
<evidence type="ECO:0000256" key="11">
    <source>
        <dbReference type="SAM" id="Phobius"/>
    </source>
</evidence>
<dbReference type="EMBL" id="JAGSOG010000030">
    <property type="protein sequence ID" value="MBR7833443.1"/>
    <property type="molecule type" value="Genomic_DNA"/>
</dbReference>
<evidence type="ECO:0000259" key="12">
    <source>
        <dbReference type="PROSITE" id="PS50109"/>
    </source>
</evidence>
<evidence type="ECO:0000313" key="14">
    <source>
        <dbReference type="EMBL" id="MBR7833443.1"/>
    </source>
</evidence>
<dbReference type="Pfam" id="PF02518">
    <property type="entry name" value="HATPase_c"/>
    <property type="match status" value="1"/>
</dbReference>
<dbReference type="SMART" id="SM00387">
    <property type="entry name" value="HATPase_c"/>
    <property type="match status" value="1"/>
</dbReference>
<dbReference type="EC" id="2.7.13.3" evidence="3"/>
<dbReference type="AlphaFoldDB" id="A0A941IR03"/>
<keyword evidence="8 11" id="KW-1133">Transmembrane helix</keyword>
<protein>
    <recommendedName>
        <fullName evidence="3">histidine kinase</fullName>
        <ecNumber evidence="3">2.7.13.3</ecNumber>
    </recommendedName>
</protein>
<dbReference type="Pfam" id="PF00512">
    <property type="entry name" value="HisKA"/>
    <property type="match status" value="1"/>
</dbReference>
<comment type="catalytic activity">
    <reaction evidence="1">
        <text>ATP + protein L-histidine = ADP + protein N-phospho-L-histidine.</text>
        <dbReference type="EC" id="2.7.13.3"/>
    </reaction>
</comment>
<evidence type="ECO:0000256" key="2">
    <source>
        <dbReference type="ARBA" id="ARBA00004236"/>
    </source>
</evidence>
<feature type="transmembrane region" description="Helical" evidence="11">
    <location>
        <begin position="15"/>
        <end position="38"/>
    </location>
</feature>
<dbReference type="Gene3D" id="6.10.340.10">
    <property type="match status" value="1"/>
</dbReference>
<dbReference type="InterPro" id="IPR004358">
    <property type="entry name" value="Sig_transdc_His_kin-like_C"/>
</dbReference>
<evidence type="ECO:0000256" key="8">
    <source>
        <dbReference type="ARBA" id="ARBA00022989"/>
    </source>
</evidence>
<evidence type="ECO:0000256" key="10">
    <source>
        <dbReference type="ARBA" id="ARBA00023136"/>
    </source>
</evidence>
<evidence type="ECO:0000256" key="1">
    <source>
        <dbReference type="ARBA" id="ARBA00000085"/>
    </source>
</evidence>
<dbReference type="SUPFAM" id="SSF158472">
    <property type="entry name" value="HAMP domain-like"/>
    <property type="match status" value="1"/>
</dbReference>
<dbReference type="SMART" id="SM00304">
    <property type="entry name" value="HAMP"/>
    <property type="match status" value="1"/>
</dbReference>
<keyword evidence="5" id="KW-0808">Transferase</keyword>
<evidence type="ECO:0000256" key="9">
    <source>
        <dbReference type="ARBA" id="ARBA00023012"/>
    </source>
</evidence>
<dbReference type="SUPFAM" id="SSF55874">
    <property type="entry name" value="ATPase domain of HSP90 chaperone/DNA topoisomerase II/histidine kinase"/>
    <property type="match status" value="1"/>
</dbReference>
<dbReference type="Gene3D" id="1.10.287.130">
    <property type="match status" value="1"/>
</dbReference>
<keyword evidence="7 14" id="KW-0418">Kinase</keyword>
<dbReference type="Gene3D" id="3.30.565.10">
    <property type="entry name" value="Histidine kinase-like ATPase, C-terminal domain"/>
    <property type="match status" value="1"/>
</dbReference>
<feature type="domain" description="HAMP" evidence="13">
    <location>
        <begin position="187"/>
        <end position="240"/>
    </location>
</feature>
<keyword evidence="6 11" id="KW-0812">Transmembrane</keyword>
<dbReference type="PROSITE" id="PS50109">
    <property type="entry name" value="HIS_KIN"/>
    <property type="match status" value="1"/>
</dbReference>
<accession>A0A941IR03</accession>
<name>A0A941IR03_9ACTN</name>
<proteinExistence type="predicted"/>
<keyword evidence="15" id="KW-1185">Reference proteome</keyword>
<organism evidence="14 15">
    <name type="scientific">Actinospica durhamensis</name>
    <dbReference type="NCBI Taxonomy" id="1508375"/>
    <lineage>
        <taxon>Bacteria</taxon>
        <taxon>Bacillati</taxon>
        <taxon>Actinomycetota</taxon>
        <taxon>Actinomycetes</taxon>
        <taxon>Catenulisporales</taxon>
        <taxon>Actinospicaceae</taxon>
        <taxon>Actinospica</taxon>
    </lineage>
</organism>
<dbReference type="PANTHER" id="PTHR45436">
    <property type="entry name" value="SENSOR HISTIDINE KINASE YKOH"/>
    <property type="match status" value="1"/>
</dbReference>
<keyword evidence="4" id="KW-0597">Phosphoprotein</keyword>
<evidence type="ECO:0000256" key="4">
    <source>
        <dbReference type="ARBA" id="ARBA00022553"/>
    </source>
</evidence>
<dbReference type="CDD" id="cd00075">
    <property type="entry name" value="HATPase"/>
    <property type="match status" value="1"/>
</dbReference>
<feature type="domain" description="Histidine kinase" evidence="12">
    <location>
        <begin position="248"/>
        <end position="459"/>
    </location>
</feature>
<evidence type="ECO:0000256" key="6">
    <source>
        <dbReference type="ARBA" id="ARBA00022692"/>
    </source>
</evidence>
<dbReference type="PRINTS" id="PR00344">
    <property type="entry name" value="BCTRLSENSOR"/>
</dbReference>
<evidence type="ECO:0000259" key="13">
    <source>
        <dbReference type="PROSITE" id="PS50885"/>
    </source>
</evidence>
<comment type="caution">
    <text evidence="14">The sequence shown here is derived from an EMBL/GenBank/DDBJ whole genome shotgun (WGS) entry which is preliminary data.</text>
</comment>
<dbReference type="Proteomes" id="UP000675781">
    <property type="component" value="Unassembled WGS sequence"/>
</dbReference>
<dbReference type="Pfam" id="PF00672">
    <property type="entry name" value="HAMP"/>
    <property type="match status" value="1"/>
</dbReference>